<evidence type="ECO:0000256" key="1">
    <source>
        <dbReference type="SAM" id="Phobius"/>
    </source>
</evidence>
<reference evidence="2" key="1">
    <citation type="submission" date="2022-07" db="EMBL/GenBank/DDBJ databases">
        <title>Parvularcula maris sp. nov., an algicidal bacterium isolated from seawater.</title>
        <authorList>
            <person name="Li F."/>
        </authorList>
    </citation>
    <scope>NUCLEOTIDE SEQUENCE</scope>
    <source>
        <strain evidence="2">BGMRC 0090</strain>
    </source>
</reference>
<dbReference type="Proteomes" id="UP001142610">
    <property type="component" value="Unassembled WGS sequence"/>
</dbReference>
<dbReference type="EMBL" id="JANIBC010000021">
    <property type="protein sequence ID" value="MCQ8186534.1"/>
    <property type="molecule type" value="Genomic_DNA"/>
</dbReference>
<feature type="transmembrane region" description="Helical" evidence="1">
    <location>
        <begin position="6"/>
        <end position="22"/>
    </location>
</feature>
<accession>A0A9X2LBQ0</accession>
<keyword evidence="1" id="KW-1133">Transmembrane helix</keyword>
<name>A0A9X2LBQ0_9PROT</name>
<organism evidence="2 3">
    <name type="scientific">Parvularcula maris</name>
    <dbReference type="NCBI Taxonomy" id="2965077"/>
    <lineage>
        <taxon>Bacteria</taxon>
        <taxon>Pseudomonadati</taxon>
        <taxon>Pseudomonadota</taxon>
        <taxon>Alphaproteobacteria</taxon>
        <taxon>Parvularculales</taxon>
        <taxon>Parvularculaceae</taxon>
        <taxon>Parvularcula</taxon>
    </lineage>
</organism>
<dbReference type="RefSeq" id="WP_256620465.1">
    <property type="nucleotide sequence ID" value="NZ_JANIBC010000021.1"/>
</dbReference>
<keyword evidence="1" id="KW-0472">Membrane</keyword>
<evidence type="ECO:0000313" key="2">
    <source>
        <dbReference type="EMBL" id="MCQ8186534.1"/>
    </source>
</evidence>
<comment type="caution">
    <text evidence="2">The sequence shown here is derived from an EMBL/GenBank/DDBJ whole genome shotgun (WGS) entry which is preliminary data.</text>
</comment>
<evidence type="ECO:0000313" key="3">
    <source>
        <dbReference type="Proteomes" id="UP001142610"/>
    </source>
</evidence>
<dbReference type="AlphaFoldDB" id="A0A9X2LBQ0"/>
<sequence>MSLIAVLAGAAGAGLTFLFFRLAGIHRNLVAWAVLLVAIACCYPLFAAERFDFSEALWQTLPVIFFAGLVIVGLRAKSPELIGLGFLLHALLDLAGLPFRFHSPLLWAELCLGYDVTAALIVRVLAKPPSGQHLVDVEDEDRTGA</sequence>
<keyword evidence="1" id="KW-0812">Transmembrane</keyword>
<protein>
    <submittedName>
        <fullName evidence="2">Uncharacterized protein</fullName>
    </submittedName>
</protein>
<feature type="transmembrane region" description="Helical" evidence="1">
    <location>
        <begin position="29"/>
        <end position="46"/>
    </location>
</feature>
<feature type="transmembrane region" description="Helical" evidence="1">
    <location>
        <begin position="81"/>
        <end position="99"/>
    </location>
</feature>
<gene>
    <name evidence="2" type="ORF">NOG11_14220</name>
</gene>
<proteinExistence type="predicted"/>
<feature type="transmembrane region" description="Helical" evidence="1">
    <location>
        <begin position="58"/>
        <end position="74"/>
    </location>
</feature>
<keyword evidence="3" id="KW-1185">Reference proteome</keyword>